<dbReference type="InterPro" id="IPR005158">
    <property type="entry name" value="BTAD"/>
</dbReference>
<evidence type="ECO:0000313" key="8">
    <source>
        <dbReference type="Proteomes" id="UP000199001"/>
    </source>
</evidence>
<accession>A0A1C6TRB4</accession>
<protein>
    <submittedName>
        <fullName evidence="7">DNA-binding transcriptional activator of the SARP family</fullName>
    </submittedName>
</protein>
<evidence type="ECO:0000256" key="4">
    <source>
        <dbReference type="ARBA" id="ARBA00023163"/>
    </source>
</evidence>
<dbReference type="PROSITE" id="PS51755">
    <property type="entry name" value="OMPR_PHOB"/>
    <property type="match status" value="1"/>
</dbReference>
<proteinExistence type="inferred from homology"/>
<dbReference type="PANTHER" id="PTHR35807">
    <property type="entry name" value="TRANSCRIPTIONAL REGULATOR REDD-RELATED"/>
    <property type="match status" value="1"/>
</dbReference>
<evidence type="ECO:0000256" key="5">
    <source>
        <dbReference type="PROSITE-ProRule" id="PRU01091"/>
    </source>
</evidence>
<dbReference type="CDD" id="cd15831">
    <property type="entry name" value="BTAD"/>
    <property type="match status" value="1"/>
</dbReference>
<dbReference type="SUPFAM" id="SSF48452">
    <property type="entry name" value="TPR-like"/>
    <property type="match status" value="1"/>
</dbReference>
<dbReference type="AlphaFoldDB" id="A0A1C6TRB4"/>
<dbReference type="InterPro" id="IPR016032">
    <property type="entry name" value="Sig_transdc_resp-reg_C-effctor"/>
</dbReference>
<dbReference type="Gene3D" id="1.25.40.10">
    <property type="entry name" value="Tetratricopeptide repeat domain"/>
    <property type="match status" value="1"/>
</dbReference>
<evidence type="ECO:0000256" key="3">
    <source>
        <dbReference type="ARBA" id="ARBA00023125"/>
    </source>
</evidence>
<dbReference type="InterPro" id="IPR036388">
    <property type="entry name" value="WH-like_DNA-bd_sf"/>
</dbReference>
<dbReference type="Gene3D" id="1.10.10.10">
    <property type="entry name" value="Winged helix-like DNA-binding domain superfamily/Winged helix DNA-binding domain"/>
    <property type="match status" value="1"/>
</dbReference>
<evidence type="ECO:0000256" key="1">
    <source>
        <dbReference type="ARBA" id="ARBA00005820"/>
    </source>
</evidence>
<sequence length="268" mass="30324">MALPEPIRYRILGPVQTKSADGTWQDFRQRKWRTLLAVLLVRSNHVVPCDELVRQLWPEEAPGSQRKLVQQYVHRLRRSLGDPAGEVLRTRPAGYELRVSPGELDADQFDRFCAEGRRALAAAAPAEAMERLGQAMALWRGAAMADVGNAPAIVAERIRMHERRLTATELWLRAGLACGRHDILIPELESLVVAHPLRERLRELLMTALYETGRRADALSVARYLRRLLREELGIDPGAEIQRLERTILLGEDVDLSLLRPLAVPTEF</sequence>
<dbReference type="SMART" id="SM00862">
    <property type="entry name" value="Trans_reg_C"/>
    <property type="match status" value="1"/>
</dbReference>
<dbReference type="GO" id="GO:0003677">
    <property type="term" value="F:DNA binding"/>
    <property type="evidence" value="ECO:0007669"/>
    <property type="project" value="UniProtKB-UniRule"/>
</dbReference>
<dbReference type="GO" id="GO:0000160">
    <property type="term" value="P:phosphorelay signal transduction system"/>
    <property type="evidence" value="ECO:0007669"/>
    <property type="project" value="InterPro"/>
</dbReference>
<dbReference type="PANTHER" id="PTHR35807:SF1">
    <property type="entry name" value="TRANSCRIPTIONAL REGULATOR REDD"/>
    <property type="match status" value="1"/>
</dbReference>
<dbReference type="SUPFAM" id="SSF46894">
    <property type="entry name" value="C-terminal effector domain of the bipartite response regulators"/>
    <property type="match status" value="1"/>
</dbReference>
<dbReference type="GO" id="GO:0006355">
    <property type="term" value="P:regulation of DNA-templated transcription"/>
    <property type="evidence" value="ECO:0007669"/>
    <property type="project" value="InterPro"/>
</dbReference>
<dbReference type="SMART" id="SM01043">
    <property type="entry name" value="BTAD"/>
    <property type="match status" value="1"/>
</dbReference>
<comment type="similarity">
    <text evidence="1">Belongs to the AfsR/DnrI/RedD regulatory family.</text>
</comment>
<reference evidence="8" key="1">
    <citation type="submission" date="2016-06" db="EMBL/GenBank/DDBJ databases">
        <authorList>
            <person name="Varghese N."/>
            <person name="Submissions Spin"/>
        </authorList>
    </citation>
    <scope>NUCLEOTIDE SEQUENCE [LARGE SCALE GENOMIC DNA]</scope>
    <source>
        <strain evidence="8">DSM 43903</strain>
    </source>
</reference>
<keyword evidence="4" id="KW-0804">Transcription</keyword>
<dbReference type="InterPro" id="IPR051677">
    <property type="entry name" value="AfsR-DnrI-RedD_regulator"/>
</dbReference>
<evidence type="ECO:0000259" key="6">
    <source>
        <dbReference type="PROSITE" id="PS51755"/>
    </source>
</evidence>
<dbReference type="InterPro" id="IPR001867">
    <property type="entry name" value="OmpR/PhoB-type_DNA-bd"/>
</dbReference>
<dbReference type="EMBL" id="FMHZ01000002">
    <property type="protein sequence ID" value="SCL44181.1"/>
    <property type="molecule type" value="Genomic_DNA"/>
</dbReference>
<dbReference type="Pfam" id="PF03704">
    <property type="entry name" value="BTAD"/>
    <property type="match status" value="1"/>
</dbReference>
<keyword evidence="2" id="KW-0805">Transcription regulation</keyword>
<keyword evidence="3 5" id="KW-0238">DNA-binding</keyword>
<dbReference type="InterPro" id="IPR011990">
    <property type="entry name" value="TPR-like_helical_dom_sf"/>
</dbReference>
<gene>
    <name evidence="7" type="ORF">GA0070606_0174</name>
</gene>
<dbReference type="STRING" id="47855.GA0070606_0174"/>
<feature type="domain" description="OmpR/PhoB-type" evidence="6">
    <location>
        <begin position="1"/>
        <end position="99"/>
    </location>
</feature>
<name>A0A1C6TRB4_9ACTN</name>
<organism evidence="7 8">
    <name type="scientific">Micromonospora citrea</name>
    <dbReference type="NCBI Taxonomy" id="47855"/>
    <lineage>
        <taxon>Bacteria</taxon>
        <taxon>Bacillati</taxon>
        <taxon>Actinomycetota</taxon>
        <taxon>Actinomycetes</taxon>
        <taxon>Micromonosporales</taxon>
        <taxon>Micromonosporaceae</taxon>
        <taxon>Micromonospora</taxon>
    </lineage>
</organism>
<dbReference type="Pfam" id="PF00486">
    <property type="entry name" value="Trans_reg_C"/>
    <property type="match status" value="1"/>
</dbReference>
<keyword evidence="8" id="KW-1185">Reference proteome</keyword>
<dbReference type="RefSeq" id="WP_218105918.1">
    <property type="nucleotide sequence ID" value="NZ_FMHZ01000002.1"/>
</dbReference>
<feature type="DNA-binding region" description="OmpR/PhoB-type" evidence="5">
    <location>
        <begin position="1"/>
        <end position="99"/>
    </location>
</feature>
<evidence type="ECO:0000313" key="7">
    <source>
        <dbReference type="EMBL" id="SCL44181.1"/>
    </source>
</evidence>
<evidence type="ECO:0000256" key="2">
    <source>
        <dbReference type="ARBA" id="ARBA00023015"/>
    </source>
</evidence>
<dbReference type="Proteomes" id="UP000199001">
    <property type="component" value="Unassembled WGS sequence"/>
</dbReference>